<name>A0A7G8PUE8_9FLAO</name>
<organism evidence="2 3">
    <name type="scientific">Constantimarinum furrinae</name>
    <dbReference type="NCBI Taxonomy" id="2562285"/>
    <lineage>
        <taxon>Bacteria</taxon>
        <taxon>Pseudomonadati</taxon>
        <taxon>Bacteroidota</taxon>
        <taxon>Flavobacteriia</taxon>
        <taxon>Flavobacteriales</taxon>
        <taxon>Flavobacteriaceae</taxon>
        <taxon>Altibacter/Constantimarinum group</taxon>
        <taxon>Constantimarinum</taxon>
    </lineage>
</organism>
<proteinExistence type="predicted"/>
<gene>
    <name evidence="2" type="ORF">ALE3EI_1402</name>
</gene>
<feature type="chain" id="PRO_5028935425" description="Lipoprotein" evidence="1">
    <location>
        <begin position="20"/>
        <end position="243"/>
    </location>
</feature>
<protein>
    <recommendedName>
        <fullName evidence="4">Lipoprotein</fullName>
    </recommendedName>
</protein>
<keyword evidence="3" id="KW-1185">Reference proteome</keyword>
<dbReference type="Proteomes" id="UP000515514">
    <property type="component" value="Chromosome"/>
</dbReference>
<keyword evidence="1" id="KW-0732">Signal</keyword>
<evidence type="ECO:0000313" key="2">
    <source>
        <dbReference type="EMBL" id="QNJ97964.1"/>
    </source>
</evidence>
<evidence type="ECO:0000256" key="1">
    <source>
        <dbReference type="SAM" id="SignalP"/>
    </source>
</evidence>
<feature type="signal peptide" evidence="1">
    <location>
        <begin position="1"/>
        <end position="19"/>
    </location>
</feature>
<evidence type="ECO:0000313" key="3">
    <source>
        <dbReference type="Proteomes" id="UP000515514"/>
    </source>
</evidence>
<dbReference type="KEGG" id="alti:ALE3EI_1402"/>
<evidence type="ECO:0008006" key="4">
    <source>
        <dbReference type="Google" id="ProtNLM"/>
    </source>
</evidence>
<reference evidence="2 3" key="1">
    <citation type="submission" date="2020-04" db="EMBL/GenBank/DDBJ databases">
        <title>Genome sequence of Altibacter aquimarinus strain ALE3EI.</title>
        <authorList>
            <person name="Oh H.-M."/>
            <person name="Jang D."/>
        </authorList>
    </citation>
    <scope>NUCLEOTIDE SEQUENCE [LARGE SCALE GENOMIC DNA]</scope>
    <source>
        <strain evidence="2 3">ALE3EI</strain>
    </source>
</reference>
<dbReference type="RefSeq" id="WP_186987590.1">
    <property type="nucleotide sequence ID" value="NZ_CP052909.1"/>
</dbReference>
<accession>A0A7G8PUE8</accession>
<dbReference type="EMBL" id="CP052909">
    <property type="protein sequence ID" value="QNJ97964.1"/>
    <property type="molecule type" value="Genomic_DNA"/>
</dbReference>
<dbReference type="AlphaFoldDB" id="A0A7G8PUE8"/>
<sequence length="243" mass="27402">MKNLLLLLFGILCLTSCQFTETLVLNEDGTGRMSLEMDMGEMMAFGAGMDSAAVKMDTLIAMKDVLREKKDSIATLPVDEQKRLKAMENYMLRMNMDTEKGVMLISMFTDFTDISEADKLMKGLEGSGNFLPDMGSTTTTTSSEESKDVLGVSYSYKKGKFKRDAYIKDKEAHQQQLDSMSQAESFMSSMKYTLKYTFPKKIKKASAEDATYSLDGKTITLERSFLDYFKDPDVLDLEVELEK</sequence>